<name>A0ACB5SUU9_AMBMO</name>
<reference evidence="1" key="1">
    <citation type="submission" date="2023-04" db="EMBL/GenBank/DDBJ databases">
        <title>Ambrosiozyma monospora NBRC 10751.</title>
        <authorList>
            <person name="Ichikawa N."/>
            <person name="Sato H."/>
            <person name="Tonouchi N."/>
        </authorList>
    </citation>
    <scope>NUCLEOTIDE SEQUENCE</scope>
    <source>
        <strain evidence="1">NBRC 10751</strain>
    </source>
</reference>
<comment type="caution">
    <text evidence="1">The sequence shown here is derived from an EMBL/GenBank/DDBJ whole genome shotgun (WGS) entry which is preliminary data.</text>
</comment>
<dbReference type="Proteomes" id="UP001165064">
    <property type="component" value="Unassembled WGS sequence"/>
</dbReference>
<sequence length="205" mass="22801">MKYDVSSSPAKAVAEYVLELPTYNDPAYDSDKNPRVAAQSEMRYIGNNLVLVLPRDDGRGRNAANTESLFRHVDIWDLSTADNILGDYDDEGDKVASKKGNLKDDINVAKHYSFIDVNDSDELAKFNLHNGGDDNSRLLNEKWEGMTLIPVDGKDDEYYLLVVSDNDFVTTKGKQDFGKLSFDAGADIDSQSLIFHVRIPGLSSN</sequence>
<evidence type="ECO:0000313" key="1">
    <source>
        <dbReference type="EMBL" id="GME72320.1"/>
    </source>
</evidence>
<gene>
    <name evidence="1" type="ORF">Amon02_000094200</name>
</gene>
<dbReference type="EMBL" id="BSXS01000395">
    <property type="protein sequence ID" value="GME72320.1"/>
    <property type="molecule type" value="Genomic_DNA"/>
</dbReference>
<accession>A0ACB5SUU9</accession>
<protein>
    <submittedName>
        <fullName evidence="1">Unnamed protein product</fullName>
    </submittedName>
</protein>
<evidence type="ECO:0000313" key="2">
    <source>
        <dbReference type="Proteomes" id="UP001165064"/>
    </source>
</evidence>
<keyword evidence="2" id="KW-1185">Reference proteome</keyword>
<organism evidence="1 2">
    <name type="scientific">Ambrosiozyma monospora</name>
    <name type="common">Yeast</name>
    <name type="synonym">Endomycopsis monosporus</name>
    <dbReference type="NCBI Taxonomy" id="43982"/>
    <lineage>
        <taxon>Eukaryota</taxon>
        <taxon>Fungi</taxon>
        <taxon>Dikarya</taxon>
        <taxon>Ascomycota</taxon>
        <taxon>Saccharomycotina</taxon>
        <taxon>Pichiomycetes</taxon>
        <taxon>Pichiales</taxon>
        <taxon>Pichiaceae</taxon>
        <taxon>Ambrosiozyma</taxon>
    </lineage>
</organism>
<proteinExistence type="predicted"/>